<feature type="transmembrane region" description="Helical" evidence="9">
    <location>
        <begin position="500"/>
        <end position="520"/>
    </location>
</feature>
<protein>
    <submittedName>
        <fullName evidence="11">4-amino-4-deoxy-L-arabinose transferase-like glycosyltransferase</fullName>
    </submittedName>
</protein>
<dbReference type="PANTHER" id="PTHR33908">
    <property type="entry name" value="MANNOSYLTRANSFERASE YKCB-RELATED"/>
    <property type="match status" value="1"/>
</dbReference>
<dbReference type="AlphaFoldDB" id="A0A318TJL4"/>
<feature type="transmembrane region" description="Helical" evidence="9">
    <location>
        <begin position="255"/>
        <end position="274"/>
    </location>
</feature>
<evidence type="ECO:0000256" key="7">
    <source>
        <dbReference type="ARBA" id="ARBA00023136"/>
    </source>
</evidence>
<evidence type="ECO:0000313" key="11">
    <source>
        <dbReference type="EMBL" id="PYF03328.1"/>
    </source>
</evidence>
<feature type="compositionally biased region" description="Low complexity" evidence="8">
    <location>
        <begin position="54"/>
        <end position="114"/>
    </location>
</feature>
<keyword evidence="4 11" id="KW-0808">Transferase</keyword>
<dbReference type="GO" id="GO:0016763">
    <property type="term" value="F:pentosyltransferase activity"/>
    <property type="evidence" value="ECO:0007669"/>
    <property type="project" value="TreeGrafter"/>
</dbReference>
<dbReference type="GO" id="GO:0005886">
    <property type="term" value="C:plasma membrane"/>
    <property type="evidence" value="ECO:0007669"/>
    <property type="project" value="UniProtKB-SubCell"/>
</dbReference>
<accession>A0A318TJL4</accession>
<feature type="region of interest" description="Disordered" evidence="8">
    <location>
        <begin position="1"/>
        <end position="133"/>
    </location>
</feature>
<keyword evidence="6 9" id="KW-1133">Transmembrane helix</keyword>
<evidence type="ECO:0000256" key="2">
    <source>
        <dbReference type="ARBA" id="ARBA00022475"/>
    </source>
</evidence>
<feature type="transmembrane region" description="Helical" evidence="9">
    <location>
        <begin position="226"/>
        <end position="248"/>
    </location>
</feature>
<evidence type="ECO:0000256" key="8">
    <source>
        <dbReference type="SAM" id="MobiDB-lite"/>
    </source>
</evidence>
<name>A0A318TJL4_9BRAD</name>
<dbReference type="Pfam" id="PF13231">
    <property type="entry name" value="PMT_2"/>
    <property type="match status" value="1"/>
</dbReference>
<evidence type="ECO:0000256" key="3">
    <source>
        <dbReference type="ARBA" id="ARBA00022676"/>
    </source>
</evidence>
<evidence type="ECO:0000256" key="4">
    <source>
        <dbReference type="ARBA" id="ARBA00022679"/>
    </source>
</evidence>
<dbReference type="GO" id="GO:0009103">
    <property type="term" value="P:lipopolysaccharide biosynthetic process"/>
    <property type="evidence" value="ECO:0007669"/>
    <property type="project" value="UniProtKB-ARBA"/>
</dbReference>
<organism evidence="11 12">
    <name type="scientific">Rhodopseudomonas faecalis</name>
    <dbReference type="NCBI Taxonomy" id="99655"/>
    <lineage>
        <taxon>Bacteria</taxon>
        <taxon>Pseudomonadati</taxon>
        <taxon>Pseudomonadota</taxon>
        <taxon>Alphaproteobacteria</taxon>
        <taxon>Hyphomicrobiales</taxon>
        <taxon>Nitrobacteraceae</taxon>
        <taxon>Rhodopseudomonas</taxon>
    </lineage>
</organism>
<keyword evidence="5 9" id="KW-0812">Transmembrane</keyword>
<dbReference type="RefSeq" id="WP_245407654.1">
    <property type="nucleotide sequence ID" value="NZ_QJTI01000007.1"/>
</dbReference>
<keyword evidence="12" id="KW-1185">Reference proteome</keyword>
<gene>
    <name evidence="11" type="ORF">BJ122_10752</name>
</gene>
<feature type="transmembrane region" description="Helical" evidence="9">
    <location>
        <begin position="444"/>
        <end position="465"/>
    </location>
</feature>
<evidence type="ECO:0000313" key="12">
    <source>
        <dbReference type="Proteomes" id="UP000248148"/>
    </source>
</evidence>
<evidence type="ECO:0000259" key="10">
    <source>
        <dbReference type="Pfam" id="PF13231"/>
    </source>
</evidence>
<evidence type="ECO:0000256" key="9">
    <source>
        <dbReference type="SAM" id="Phobius"/>
    </source>
</evidence>
<feature type="compositionally biased region" description="Basic residues" evidence="8">
    <location>
        <begin position="12"/>
        <end position="28"/>
    </location>
</feature>
<sequence length="656" mass="70996">MTGARNRQGPRAIKKHSKKQRNRPKKRTGGGQQAARVAAPASVPADQLETTADASPAAEAPRPAPATTAQPAQQQAKPAQPNKPAQQAKPAPQAKPAQQIKPAPASKPAKNKPATGTSGGGQSRPAALAASAPGGGAAAGREFSFIALFVETCDSFLDALRNSPARLLLWVMAVYGALWFAATISFPAMPFDSYEMFLFGKEMQWGYWKHPPLEPWLTEIAYQLTFHWIGSHFVLAIASILVTFYFIWLIGIETVGKTGAVLAIALTILIYYFGPPVTMYSHNVGQLPIFAATVYIYRKAVLDNRIGNWALFGVAAALLMYSKYSGALLLAVLGLHLLLMPQGRRALATRGPYLAVLVGTALLLPNLIWLVQNDFLPFTFAFDRPPVEGVFAKLFAGLKFLGSQVGYHAGMIVIVLLAMIPKLPLQGEPVTLELEQPKTFDKSLVLMAAFLPLLMIGAMTAYAGVDQRPEIGGSLVALSGLAMVMLLPQKLVLRAPRLVTTIWLLVLIGLPIGHVAFNYAKASGSGQVPTQMWPARELSNAMQSIWNGKSFRRFDIVTGDFKQAGFVALYASPRPSVFIDGDFRKSPWITPERLKASGTLVLWSTADFPRTDEIPEPYRKALEGLTPTLGTLVLPLGHGKSQTYGWAVMLPPEPGR</sequence>
<comment type="caution">
    <text evidence="11">The sequence shown here is derived from an EMBL/GenBank/DDBJ whole genome shotgun (WGS) entry which is preliminary data.</text>
</comment>
<dbReference type="InterPro" id="IPR038731">
    <property type="entry name" value="RgtA/B/C-like"/>
</dbReference>
<keyword evidence="3" id="KW-0328">Glycosyltransferase</keyword>
<feature type="compositionally biased region" description="Low complexity" evidence="8">
    <location>
        <begin position="34"/>
        <end position="45"/>
    </location>
</feature>
<dbReference type="EMBL" id="QJTI01000007">
    <property type="protein sequence ID" value="PYF03328.1"/>
    <property type="molecule type" value="Genomic_DNA"/>
</dbReference>
<feature type="domain" description="Glycosyltransferase RgtA/B/C/D-like" evidence="10">
    <location>
        <begin position="209"/>
        <end position="369"/>
    </location>
</feature>
<evidence type="ECO:0000256" key="6">
    <source>
        <dbReference type="ARBA" id="ARBA00022989"/>
    </source>
</evidence>
<feature type="transmembrane region" description="Helical" evidence="9">
    <location>
        <begin position="405"/>
        <end position="423"/>
    </location>
</feature>
<dbReference type="InterPro" id="IPR050297">
    <property type="entry name" value="LipidA_mod_glycosyltrf_83"/>
</dbReference>
<reference evidence="11 12" key="1">
    <citation type="submission" date="2018-06" db="EMBL/GenBank/DDBJ databases">
        <title>Genomic Encyclopedia of Archaeal and Bacterial Type Strains, Phase II (KMG-II): from individual species to whole genera.</title>
        <authorList>
            <person name="Goeker M."/>
        </authorList>
    </citation>
    <scope>NUCLEOTIDE SEQUENCE [LARGE SCALE GENOMIC DNA]</scope>
    <source>
        <strain evidence="11 12">JCM 11668</strain>
    </source>
</reference>
<proteinExistence type="predicted"/>
<comment type="subcellular location">
    <subcellularLocation>
        <location evidence="1">Cell membrane</location>
        <topology evidence="1">Multi-pass membrane protein</topology>
    </subcellularLocation>
</comment>
<feature type="transmembrane region" description="Helical" evidence="9">
    <location>
        <begin position="351"/>
        <end position="371"/>
    </location>
</feature>
<dbReference type="Proteomes" id="UP000248148">
    <property type="component" value="Unassembled WGS sequence"/>
</dbReference>
<evidence type="ECO:0000256" key="1">
    <source>
        <dbReference type="ARBA" id="ARBA00004651"/>
    </source>
</evidence>
<evidence type="ECO:0000256" key="5">
    <source>
        <dbReference type="ARBA" id="ARBA00022692"/>
    </source>
</evidence>
<keyword evidence="2" id="KW-1003">Cell membrane</keyword>
<feature type="transmembrane region" description="Helical" evidence="9">
    <location>
        <begin position="471"/>
        <end position="488"/>
    </location>
</feature>
<keyword evidence="7 9" id="KW-0472">Membrane</keyword>
<feature type="transmembrane region" description="Helical" evidence="9">
    <location>
        <begin position="167"/>
        <end position="189"/>
    </location>
</feature>
<feature type="transmembrane region" description="Helical" evidence="9">
    <location>
        <begin position="309"/>
        <end position="339"/>
    </location>
</feature>
<dbReference type="PANTHER" id="PTHR33908:SF9">
    <property type="entry name" value="BLL5595 PROTEIN"/>
    <property type="match status" value="1"/>
</dbReference>